<keyword evidence="2 4" id="KW-0808">Transferase</keyword>
<dbReference type="RefSeq" id="WP_177240776.1">
    <property type="nucleotide sequence ID" value="NZ_FOHX01000006.1"/>
</dbReference>
<dbReference type="AlphaFoldDB" id="A0A1I0JU41"/>
<dbReference type="Proteomes" id="UP000199361">
    <property type="component" value="Unassembled WGS sequence"/>
</dbReference>
<keyword evidence="1 4" id="KW-0489">Methyltransferase</keyword>
<name>A0A1I0JU41_9ACTN</name>
<evidence type="ECO:0000256" key="2">
    <source>
        <dbReference type="ARBA" id="ARBA00022679"/>
    </source>
</evidence>
<dbReference type="EMBL" id="FOHX01000006">
    <property type="protein sequence ID" value="SEU14097.1"/>
    <property type="molecule type" value="Genomic_DNA"/>
</dbReference>
<feature type="domain" description="Methyltransferase" evidence="3">
    <location>
        <begin position="43"/>
        <end position="139"/>
    </location>
</feature>
<dbReference type="SUPFAM" id="SSF53335">
    <property type="entry name" value="S-adenosyl-L-methionine-dependent methyltransferases"/>
    <property type="match status" value="1"/>
</dbReference>
<evidence type="ECO:0000313" key="5">
    <source>
        <dbReference type="Proteomes" id="UP000199361"/>
    </source>
</evidence>
<dbReference type="GO" id="GO:0032259">
    <property type="term" value="P:methylation"/>
    <property type="evidence" value="ECO:0007669"/>
    <property type="project" value="UniProtKB-KW"/>
</dbReference>
<sequence length="240" mass="26272">MSPRPARYDAVADFYTSGWPDAIDDPASLRLLSLAEPIAGRRILDLACGHGRVTRELARRGATVTGVDVSAALLAVARQAERESALGITYVHADVTAPERPWLLPAFPYDVVTCNFGLSDIDDLDAAVDAAARALRTGGTFVCSILHPCFPGVHHVSGSWPEGGRYHDEGWWRADGELSSLRRRVGANHRTLSTYLNTFRRHGLRLDVLAEPEPPEAWTAERQDAARHPVFLVARCVKGE</sequence>
<organism evidence="4 5">
    <name type="scientific">Nonomuraea wenchangensis</name>
    <dbReference type="NCBI Taxonomy" id="568860"/>
    <lineage>
        <taxon>Bacteria</taxon>
        <taxon>Bacillati</taxon>
        <taxon>Actinomycetota</taxon>
        <taxon>Actinomycetes</taxon>
        <taxon>Streptosporangiales</taxon>
        <taxon>Streptosporangiaceae</taxon>
        <taxon>Nonomuraea</taxon>
    </lineage>
</organism>
<dbReference type="Pfam" id="PF13649">
    <property type="entry name" value="Methyltransf_25"/>
    <property type="match status" value="1"/>
</dbReference>
<reference evidence="4 5" key="1">
    <citation type="submission" date="2016-10" db="EMBL/GenBank/DDBJ databases">
        <authorList>
            <person name="de Groot N.N."/>
        </authorList>
    </citation>
    <scope>NUCLEOTIDE SEQUENCE [LARGE SCALE GENOMIC DNA]</scope>
    <source>
        <strain evidence="4 5">CGMCC 4.5598</strain>
    </source>
</reference>
<gene>
    <name evidence="4" type="ORF">SAMN05421811_106229</name>
</gene>
<protein>
    <submittedName>
        <fullName evidence="4">Methyltransferase domain-containing protein</fullName>
    </submittedName>
</protein>
<dbReference type="PANTHER" id="PTHR43861:SF1">
    <property type="entry name" value="TRANS-ACONITATE 2-METHYLTRANSFERASE"/>
    <property type="match status" value="1"/>
</dbReference>
<dbReference type="Gene3D" id="3.40.50.150">
    <property type="entry name" value="Vaccinia Virus protein VP39"/>
    <property type="match status" value="1"/>
</dbReference>
<accession>A0A1I0JU41</accession>
<evidence type="ECO:0000259" key="3">
    <source>
        <dbReference type="Pfam" id="PF13649"/>
    </source>
</evidence>
<dbReference type="CDD" id="cd02440">
    <property type="entry name" value="AdoMet_MTases"/>
    <property type="match status" value="1"/>
</dbReference>
<evidence type="ECO:0000313" key="4">
    <source>
        <dbReference type="EMBL" id="SEU14097.1"/>
    </source>
</evidence>
<proteinExistence type="predicted"/>
<dbReference type="InterPro" id="IPR029063">
    <property type="entry name" value="SAM-dependent_MTases_sf"/>
</dbReference>
<keyword evidence="5" id="KW-1185">Reference proteome</keyword>
<dbReference type="InterPro" id="IPR041698">
    <property type="entry name" value="Methyltransf_25"/>
</dbReference>
<dbReference type="PANTHER" id="PTHR43861">
    <property type="entry name" value="TRANS-ACONITATE 2-METHYLTRANSFERASE-RELATED"/>
    <property type="match status" value="1"/>
</dbReference>
<evidence type="ECO:0000256" key="1">
    <source>
        <dbReference type="ARBA" id="ARBA00022603"/>
    </source>
</evidence>
<dbReference type="GO" id="GO:0008168">
    <property type="term" value="F:methyltransferase activity"/>
    <property type="evidence" value="ECO:0007669"/>
    <property type="project" value="UniProtKB-KW"/>
</dbReference>
<dbReference type="STRING" id="568860.SAMN05421811_106229"/>